<keyword evidence="12" id="KW-0479">Metal-binding</keyword>
<dbReference type="PIRSF" id="PIRSF001455">
    <property type="entry name" value="DHQ_synth"/>
    <property type="match status" value="1"/>
</dbReference>
<dbReference type="HAMAP" id="MF_00110">
    <property type="entry name" value="DHQ_synthase"/>
    <property type="match status" value="1"/>
</dbReference>
<evidence type="ECO:0000313" key="21">
    <source>
        <dbReference type="EMBL" id="SVA73026.1"/>
    </source>
</evidence>
<keyword evidence="16" id="KW-0057">Aromatic amino acid biosynthesis</keyword>
<keyword evidence="15" id="KW-0520">NAD</keyword>
<comment type="similarity">
    <text evidence="7">Belongs to the sugar phosphate cyclases superfamily. Dehydroquinate synthase family.</text>
</comment>
<dbReference type="PANTHER" id="PTHR43622:SF7">
    <property type="entry name" value="3-DEHYDROQUINATE SYNTHASE, CHLOROPLASTIC"/>
    <property type="match status" value="1"/>
</dbReference>
<evidence type="ECO:0000256" key="16">
    <source>
        <dbReference type="ARBA" id="ARBA00023141"/>
    </source>
</evidence>
<gene>
    <name evidence="21" type="ORF">METZ01_LOCUS125880</name>
</gene>
<organism evidence="21">
    <name type="scientific">marine metagenome</name>
    <dbReference type="NCBI Taxonomy" id="408172"/>
    <lineage>
        <taxon>unclassified sequences</taxon>
        <taxon>metagenomes</taxon>
        <taxon>ecological metagenomes</taxon>
    </lineage>
</organism>
<comment type="cofactor">
    <cofactor evidence="2">
        <name>NAD(+)</name>
        <dbReference type="ChEBI" id="CHEBI:57540"/>
    </cofactor>
</comment>
<evidence type="ECO:0000256" key="10">
    <source>
        <dbReference type="ARBA" id="ARBA00022490"/>
    </source>
</evidence>
<dbReference type="InterPro" id="IPR030963">
    <property type="entry name" value="DHQ_synth_fam"/>
</dbReference>
<evidence type="ECO:0000256" key="13">
    <source>
        <dbReference type="ARBA" id="ARBA00022741"/>
    </source>
</evidence>
<comment type="cofactor">
    <cofactor evidence="4">
        <name>Zn(2+)</name>
        <dbReference type="ChEBI" id="CHEBI:29105"/>
    </cofactor>
</comment>
<comment type="cofactor">
    <cofactor evidence="3">
        <name>Co(2+)</name>
        <dbReference type="ChEBI" id="CHEBI:48828"/>
    </cofactor>
</comment>
<dbReference type="Gene3D" id="3.40.50.1970">
    <property type="match status" value="1"/>
</dbReference>
<evidence type="ECO:0000259" key="20">
    <source>
        <dbReference type="Pfam" id="PF24621"/>
    </source>
</evidence>
<dbReference type="FunFam" id="3.40.50.1970:FF:000007">
    <property type="entry name" value="Pentafunctional AROM polypeptide"/>
    <property type="match status" value="1"/>
</dbReference>
<accession>A0A381Y7E9</accession>
<evidence type="ECO:0000256" key="8">
    <source>
        <dbReference type="ARBA" id="ARBA00013031"/>
    </source>
</evidence>
<dbReference type="GO" id="GO:0009073">
    <property type="term" value="P:aromatic amino acid family biosynthetic process"/>
    <property type="evidence" value="ECO:0007669"/>
    <property type="project" value="UniProtKB-KW"/>
</dbReference>
<evidence type="ECO:0000256" key="9">
    <source>
        <dbReference type="ARBA" id="ARBA00017684"/>
    </source>
</evidence>
<comment type="subcellular location">
    <subcellularLocation>
        <location evidence="5">Cytoplasm</location>
    </subcellularLocation>
</comment>
<dbReference type="NCBIfam" id="TIGR01357">
    <property type="entry name" value="aroB"/>
    <property type="match status" value="1"/>
</dbReference>
<sequence>MNNQDQKPSTIINTSQGSYRVIVGRGVIDDLGIELSKIGQTGRAFLIADEVMFANPVRRAHEALERGGFKTHVLALELGEFNKNLDTVHTVYKWLAELHVERNDIVVAMGGGVTGDLVGYAAATWLRGVAIVHVPTSLAAMVDSSIGGKTGVNMPTGKNLIGAFHQPKLVVQDIEHLKTLPPREMAAGWAEAIKHGLILDSRLLDKFESMAKQMNTLEGEEPVNAIRRSVAIKGQVISSDEFETGNQRVLLNYGHTIGHAIETVTGYETFLHGEAVAIGMTVAAGIAHRIGLIKSDLVDRQKHILESFNLPTTANNMDVNALISATKSDKKSRGGTIRWVLLEGPGKATTRENVPDAVVLDSLTSILS</sequence>
<evidence type="ECO:0000256" key="2">
    <source>
        <dbReference type="ARBA" id="ARBA00001911"/>
    </source>
</evidence>
<evidence type="ECO:0000256" key="5">
    <source>
        <dbReference type="ARBA" id="ARBA00004496"/>
    </source>
</evidence>
<dbReference type="GO" id="GO:0046872">
    <property type="term" value="F:metal ion binding"/>
    <property type="evidence" value="ECO:0007669"/>
    <property type="project" value="UniProtKB-KW"/>
</dbReference>
<evidence type="ECO:0000256" key="15">
    <source>
        <dbReference type="ARBA" id="ARBA00023027"/>
    </source>
</evidence>
<dbReference type="SUPFAM" id="SSF56796">
    <property type="entry name" value="Dehydroquinate synthase-like"/>
    <property type="match status" value="1"/>
</dbReference>
<evidence type="ECO:0000256" key="12">
    <source>
        <dbReference type="ARBA" id="ARBA00022723"/>
    </source>
</evidence>
<feature type="domain" description="3-dehydroquinate synthase N-terminal" evidence="19">
    <location>
        <begin position="75"/>
        <end position="186"/>
    </location>
</feature>
<dbReference type="EMBL" id="UINC01017576">
    <property type="protein sequence ID" value="SVA73026.1"/>
    <property type="molecule type" value="Genomic_DNA"/>
</dbReference>
<evidence type="ECO:0000256" key="17">
    <source>
        <dbReference type="ARBA" id="ARBA00023239"/>
    </source>
</evidence>
<evidence type="ECO:0000256" key="11">
    <source>
        <dbReference type="ARBA" id="ARBA00022605"/>
    </source>
</evidence>
<evidence type="ECO:0000256" key="18">
    <source>
        <dbReference type="ARBA" id="ARBA00023285"/>
    </source>
</evidence>
<evidence type="ECO:0000256" key="4">
    <source>
        <dbReference type="ARBA" id="ARBA00001947"/>
    </source>
</evidence>
<dbReference type="CDD" id="cd08195">
    <property type="entry name" value="DHQS"/>
    <property type="match status" value="1"/>
</dbReference>
<dbReference type="Pfam" id="PF01761">
    <property type="entry name" value="DHQ_synthase"/>
    <property type="match status" value="1"/>
</dbReference>
<protein>
    <recommendedName>
        <fullName evidence="9">3-dehydroquinate synthase</fullName>
        <ecNumber evidence="8">4.2.3.4</ecNumber>
    </recommendedName>
</protein>
<evidence type="ECO:0000256" key="7">
    <source>
        <dbReference type="ARBA" id="ARBA00005412"/>
    </source>
</evidence>
<dbReference type="GO" id="GO:0005737">
    <property type="term" value="C:cytoplasm"/>
    <property type="evidence" value="ECO:0007669"/>
    <property type="project" value="UniProtKB-SubCell"/>
</dbReference>
<keyword evidence="11" id="KW-0028">Amino-acid biosynthesis</keyword>
<dbReference type="EC" id="4.2.3.4" evidence="8"/>
<comment type="pathway">
    <text evidence="6">Metabolic intermediate biosynthesis; chorismate biosynthesis; chorismate from D-erythrose 4-phosphate and phosphoenolpyruvate: step 2/7.</text>
</comment>
<dbReference type="InterPro" id="IPR050071">
    <property type="entry name" value="Dehydroquinate_synthase"/>
</dbReference>
<proteinExistence type="inferred from homology"/>
<dbReference type="GO" id="GO:0008652">
    <property type="term" value="P:amino acid biosynthetic process"/>
    <property type="evidence" value="ECO:0007669"/>
    <property type="project" value="UniProtKB-KW"/>
</dbReference>
<keyword evidence="13" id="KW-0547">Nucleotide-binding</keyword>
<dbReference type="AlphaFoldDB" id="A0A381Y7E9"/>
<dbReference type="InterPro" id="IPR056179">
    <property type="entry name" value="DHQS_C"/>
</dbReference>
<reference evidence="21" key="1">
    <citation type="submission" date="2018-05" db="EMBL/GenBank/DDBJ databases">
        <authorList>
            <person name="Lanie J.A."/>
            <person name="Ng W.-L."/>
            <person name="Kazmierczak K.M."/>
            <person name="Andrzejewski T.M."/>
            <person name="Davidsen T.M."/>
            <person name="Wayne K.J."/>
            <person name="Tettelin H."/>
            <person name="Glass J.I."/>
            <person name="Rusch D."/>
            <person name="Podicherti R."/>
            <person name="Tsui H.-C.T."/>
            <person name="Winkler M.E."/>
        </authorList>
    </citation>
    <scope>NUCLEOTIDE SEQUENCE</scope>
</reference>
<keyword evidence="10" id="KW-0963">Cytoplasm</keyword>
<dbReference type="InterPro" id="IPR016037">
    <property type="entry name" value="DHQ_synth_AroB"/>
</dbReference>
<evidence type="ECO:0000256" key="6">
    <source>
        <dbReference type="ARBA" id="ARBA00004661"/>
    </source>
</evidence>
<comment type="catalytic activity">
    <reaction evidence="1">
        <text>7-phospho-2-dehydro-3-deoxy-D-arabino-heptonate = 3-dehydroquinate + phosphate</text>
        <dbReference type="Rhea" id="RHEA:21968"/>
        <dbReference type="ChEBI" id="CHEBI:32364"/>
        <dbReference type="ChEBI" id="CHEBI:43474"/>
        <dbReference type="ChEBI" id="CHEBI:58394"/>
        <dbReference type="EC" id="4.2.3.4"/>
    </reaction>
</comment>
<dbReference type="PANTHER" id="PTHR43622">
    <property type="entry name" value="3-DEHYDROQUINATE SYNTHASE"/>
    <property type="match status" value="1"/>
</dbReference>
<dbReference type="Pfam" id="PF24621">
    <property type="entry name" value="DHQS_C"/>
    <property type="match status" value="1"/>
</dbReference>
<evidence type="ECO:0000256" key="14">
    <source>
        <dbReference type="ARBA" id="ARBA00022833"/>
    </source>
</evidence>
<keyword evidence="17" id="KW-0456">Lyase</keyword>
<dbReference type="Gene3D" id="1.20.1090.10">
    <property type="entry name" value="Dehydroquinate synthase-like - alpha domain"/>
    <property type="match status" value="1"/>
</dbReference>
<dbReference type="InterPro" id="IPR030960">
    <property type="entry name" value="DHQS/DOIS_N"/>
</dbReference>
<evidence type="ECO:0000256" key="1">
    <source>
        <dbReference type="ARBA" id="ARBA00001393"/>
    </source>
</evidence>
<dbReference type="GO" id="GO:0003856">
    <property type="term" value="F:3-dehydroquinate synthase activity"/>
    <property type="evidence" value="ECO:0007669"/>
    <property type="project" value="UniProtKB-EC"/>
</dbReference>
<keyword evidence="14" id="KW-0862">Zinc</keyword>
<feature type="domain" description="3-dehydroquinate synthase C-terminal" evidence="20">
    <location>
        <begin position="188"/>
        <end position="332"/>
    </location>
</feature>
<name>A0A381Y7E9_9ZZZZ</name>
<evidence type="ECO:0000259" key="19">
    <source>
        <dbReference type="Pfam" id="PF01761"/>
    </source>
</evidence>
<dbReference type="GO" id="GO:0000166">
    <property type="term" value="F:nucleotide binding"/>
    <property type="evidence" value="ECO:0007669"/>
    <property type="project" value="UniProtKB-KW"/>
</dbReference>
<keyword evidence="18" id="KW-0170">Cobalt</keyword>
<evidence type="ECO:0000256" key="3">
    <source>
        <dbReference type="ARBA" id="ARBA00001941"/>
    </source>
</evidence>